<organism evidence="2 3">
    <name type="scientific">Campylobacter concisus</name>
    <dbReference type="NCBI Taxonomy" id="199"/>
    <lineage>
        <taxon>Bacteria</taxon>
        <taxon>Pseudomonadati</taxon>
        <taxon>Campylobacterota</taxon>
        <taxon>Epsilonproteobacteria</taxon>
        <taxon>Campylobacterales</taxon>
        <taxon>Campylobacteraceae</taxon>
        <taxon>Campylobacter</taxon>
    </lineage>
</organism>
<dbReference type="Gene3D" id="3.30.2310.20">
    <property type="entry name" value="RelE-like"/>
    <property type="match status" value="1"/>
</dbReference>
<proteinExistence type="predicted"/>
<accession>A0A1X0U0R2</accession>
<protein>
    <submittedName>
        <fullName evidence="2">Plasmid stabilization protein ParE</fullName>
    </submittedName>
</protein>
<comment type="caution">
    <text evidence="2">The sequence shown here is derived from an EMBL/GenBank/DDBJ whole genome shotgun (WGS) entry which is preliminary data.</text>
</comment>
<dbReference type="EMBL" id="LVWL01000023">
    <property type="protein sequence ID" value="ORI06419.1"/>
    <property type="molecule type" value="Genomic_DNA"/>
</dbReference>
<evidence type="ECO:0000313" key="3">
    <source>
        <dbReference type="Proteomes" id="UP000192671"/>
    </source>
</evidence>
<dbReference type="Proteomes" id="UP000192671">
    <property type="component" value="Unassembled WGS sequence"/>
</dbReference>
<dbReference type="InterPro" id="IPR035093">
    <property type="entry name" value="RelE/ParE_toxin_dom_sf"/>
</dbReference>
<dbReference type="AlphaFoldDB" id="A0A1X0U0R2"/>
<evidence type="ECO:0000256" key="1">
    <source>
        <dbReference type="ARBA" id="ARBA00022649"/>
    </source>
</evidence>
<dbReference type="Pfam" id="PF05016">
    <property type="entry name" value="ParE_toxin"/>
    <property type="match status" value="1"/>
</dbReference>
<keyword evidence="1" id="KW-1277">Toxin-antitoxin system</keyword>
<dbReference type="InterPro" id="IPR007712">
    <property type="entry name" value="RelE/ParE_toxin"/>
</dbReference>
<reference evidence="2 3" key="1">
    <citation type="journal article" date="2017" name="Gene Rep">
        <title>The ribosomal RNA operon (rrn) of Campylobacter concisus supports molecular typing to genomospecies level.</title>
        <authorList>
            <person name="Huq M."/>
            <person name="Van T.T.H."/>
            <person name="Gurtler V."/>
            <person name="Elshagmani E."/>
            <person name="Allemailem K.S."/>
            <person name="Smooker P.M."/>
            <person name="Istivan T.S."/>
        </authorList>
    </citation>
    <scope>NUCLEOTIDE SEQUENCE [LARGE SCALE GENOMIC DNA]</scope>
    <source>
        <strain evidence="2 3">RCH 26</strain>
    </source>
</reference>
<gene>
    <name evidence="2" type="ORF">A3835_08645</name>
</gene>
<evidence type="ECO:0000313" key="2">
    <source>
        <dbReference type="EMBL" id="ORI06419.1"/>
    </source>
</evidence>
<name>A0A1X0U0R2_9BACT</name>
<sequence length="89" mass="10252">MVIRRTARFNLELKAVFDFIAKDNPNRAQGFISKLLDAVELLSDNPRLGRAITDDKRELIAKGYVIPYLIDKDAIKLLGIYKANEWEMQ</sequence>